<evidence type="ECO:0000313" key="2">
    <source>
        <dbReference type="Proteomes" id="UP000199181"/>
    </source>
</evidence>
<name>A0A1I0ISD7_9BACT</name>
<dbReference type="AlphaFoldDB" id="A0A1I0ISD7"/>
<evidence type="ECO:0008006" key="3">
    <source>
        <dbReference type="Google" id="ProtNLM"/>
    </source>
</evidence>
<accession>A0A1I0ISD7</accession>
<dbReference type="SUPFAM" id="SSF102712">
    <property type="entry name" value="JAB1/MPN domain"/>
    <property type="match status" value="1"/>
</dbReference>
<protein>
    <recommendedName>
        <fullName evidence="3">JAB domain-containing protein</fullName>
    </recommendedName>
</protein>
<proteinExistence type="predicted"/>
<dbReference type="EMBL" id="FOIJ01000006">
    <property type="protein sequence ID" value="SET99883.1"/>
    <property type="molecule type" value="Genomic_DNA"/>
</dbReference>
<evidence type="ECO:0000313" key="1">
    <source>
        <dbReference type="EMBL" id="SET99883.1"/>
    </source>
</evidence>
<dbReference type="Proteomes" id="UP000199181">
    <property type="component" value="Unassembled WGS sequence"/>
</dbReference>
<gene>
    <name evidence="1" type="ORF">SAMN05443639_106237</name>
</gene>
<keyword evidence="2" id="KW-1185">Reference proteome</keyword>
<organism evidence="1 2">
    <name type="scientific">Stigmatella erecta</name>
    <dbReference type="NCBI Taxonomy" id="83460"/>
    <lineage>
        <taxon>Bacteria</taxon>
        <taxon>Pseudomonadati</taxon>
        <taxon>Myxococcota</taxon>
        <taxon>Myxococcia</taxon>
        <taxon>Myxococcales</taxon>
        <taxon>Cystobacterineae</taxon>
        <taxon>Archangiaceae</taxon>
        <taxon>Stigmatella</taxon>
    </lineage>
</organism>
<reference evidence="2" key="1">
    <citation type="submission" date="2016-10" db="EMBL/GenBank/DDBJ databases">
        <authorList>
            <person name="Varghese N."/>
            <person name="Submissions S."/>
        </authorList>
    </citation>
    <scope>NUCLEOTIDE SEQUENCE [LARGE SCALE GENOMIC DNA]</scope>
    <source>
        <strain evidence="2">DSM 16858</strain>
    </source>
</reference>
<sequence length="179" mass="20361">MEGTRAWVRGPWDEIRPSTNIDDVIDQLCPAVMKQPGATLRDYGQEYCGLLYTLDRKLYYASKPSPLGNSTQAGAARRKTCYPPRYVVDARGQASPIADFHSHPWAPSGMSEQDRRLRTQLWQIRIQFDTRCTLQKLIPYVGTDRPGEVYERQGMSWKLVGLIEPKNKATGLITFIETP</sequence>